<dbReference type="Gene3D" id="3.40.190.10">
    <property type="entry name" value="Periplasmic binding protein-like II"/>
    <property type="match status" value="2"/>
</dbReference>
<keyword evidence="8" id="KW-1185">Reference proteome</keyword>
<feature type="domain" description="Solute-binding protein family 3/N-terminal" evidence="6">
    <location>
        <begin position="35"/>
        <end position="264"/>
    </location>
</feature>
<gene>
    <name evidence="7" type="ORF">SAMN05444390_105387</name>
</gene>
<dbReference type="GO" id="GO:0006865">
    <property type="term" value="P:amino acid transport"/>
    <property type="evidence" value="ECO:0007669"/>
    <property type="project" value="TreeGrafter"/>
</dbReference>
<sequence length="340" mass="36301">MLRKAFIATATLSLAAAATGAQAAGTLDAVKEQGYVQCGVTSGVPGFSVPDEQGNWVGLDVDVCRAVAAAALGDASKVKYTPLNAKERFTALASGEIDVLSRVTTWTLTRDTQLGINFAGVNYYDGQGFMVKKDLGLTSVKELDGATICVQSGTTTELNMADYFRTHGLEHTPVVFDTNEQAATAFDTGRCDAFTTDLSQAYGLRTRMTDPSSVVALPEVISKEPLGPSVRQGDDQWFNIVKWSLNAMLNAEELGVTSANVDEMKASSENPSVKRLLGGEAGLAEGMGISDDWAYQIVKQVGNYGESFDRNVGKDSPQNIDRGINNLWNNGGIMYAAPIR</sequence>
<accession>A0A1H6DB50</accession>
<dbReference type="EMBL" id="FNVQ01000005">
    <property type="protein sequence ID" value="SEG82657.1"/>
    <property type="molecule type" value="Genomic_DNA"/>
</dbReference>
<evidence type="ECO:0000256" key="1">
    <source>
        <dbReference type="ARBA" id="ARBA00010333"/>
    </source>
</evidence>
<evidence type="ECO:0000256" key="2">
    <source>
        <dbReference type="ARBA" id="ARBA00022448"/>
    </source>
</evidence>
<reference evidence="7 8" key="1">
    <citation type="submission" date="2016-10" db="EMBL/GenBank/DDBJ databases">
        <authorList>
            <person name="de Groot N.N."/>
        </authorList>
    </citation>
    <scope>NUCLEOTIDE SEQUENCE [LARGE SCALE GENOMIC DNA]</scope>
    <source>
        <strain evidence="7 8">DSM 22012</strain>
    </source>
</reference>
<evidence type="ECO:0000313" key="7">
    <source>
        <dbReference type="EMBL" id="SEG82657.1"/>
    </source>
</evidence>
<evidence type="ECO:0000256" key="5">
    <source>
        <dbReference type="SAM" id="SignalP"/>
    </source>
</evidence>
<dbReference type="InterPro" id="IPR018313">
    <property type="entry name" value="SBP_3_CS"/>
</dbReference>
<dbReference type="OrthoDB" id="9777941at2"/>
<dbReference type="InterPro" id="IPR051455">
    <property type="entry name" value="Bact_solute-bind_prot3"/>
</dbReference>
<organism evidence="7 8">
    <name type="scientific">Marinobacterium lutimaris</name>
    <dbReference type="NCBI Taxonomy" id="568106"/>
    <lineage>
        <taxon>Bacteria</taxon>
        <taxon>Pseudomonadati</taxon>
        <taxon>Pseudomonadota</taxon>
        <taxon>Gammaproteobacteria</taxon>
        <taxon>Oceanospirillales</taxon>
        <taxon>Oceanospirillaceae</taxon>
        <taxon>Marinobacterium</taxon>
    </lineage>
</organism>
<name>A0A1H6DB50_9GAMM</name>
<dbReference type="CDD" id="cd13692">
    <property type="entry name" value="PBP2_BztA"/>
    <property type="match status" value="1"/>
</dbReference>
<dbReference type="SMART" id="SM00062">
    <property type="entry name" value="PBPb"/>
    <property type="match status" value="1"/>
</dbReference>
<comment type="similarity">
    <text evidence="1 4">Belongs to the bacterial solute-binding protein 3 family.</text>
</comment>
<dbReference type="Proteomes" id="UP000236745">
    <property type="component" value="Unassembled WGS sequence"/>
</dbReference>
<evidence type="ECO:0000313" key="8">
    <source>
        <dbReference type="Proteomes" id="UP000236745"/>
    </source>
</evidence>
<dbReference type="PANTHER" id="PTHR30085">
    <property type="entry name" value="AMINO ACID ABC TRANSPORTER PERMEASE"/>
    <property type="match status" value="1"/>
</dbReference>
<proteinExistence type="inferred from homology"/>
<dbReference type="Pfam" id="PF00497">
    <property type="entry name" value="SBP_bac_3"/>
    <property type="match status" value="1"/>
</dbReference>
<evidence type="ECO:0000259" key="6">
    <source>
        <dbReference type="SMART" id="SM00062"/>
    </source>
</evidence>
<keyword evidence="3 5" id="KW-0732">Signal</keyword>
<dbReference type="AlphaFoldDB" id="A0A1H6DB50"/>
<evidence type="ECO:0000256" key="4">
    <source>
        <dbReference type="RuleBase" id="RU003744"/>
    </source>
</evidence>
<dbReference type="PROSITE" id="PS01039">
    <property type="entry name" value="SBP_BACTERIAL_3"/>
    <property type="match status" value="1"/>
</dbReference>
<evidence type="ECO:0000256" key="3">
    <source>
        <dbReference type="ARBA" id="ARBA00022729"/>
    </source>
</evidence>
<feature type="signal peptide" evidence="5">
    <location>
        <begin position="1"/>
        <end position="23"/>
    </location>
</feature>
<protein>
    <submittedName>
        <fullName evidence="7">Amino acid ABC transporter substrate-binding protein, PAAT family</fullName>
    </submittedName>
</protein>
<keyword evidence="2" id="KW-0813">Transport</keyword>
<dbReference type="RefSeq" id="WP_104005201.1">
    <property type="nucleotide sequence ID" value="NZ_FNVQ01000005.1"/>
</dbReference>
<dbReference type="PANTHER" id="PTHR30085:SF7">
    <property type="entry name" value="AMINO-ACID ABC TRANSPORTER-BINDING PROTEIN YHDW-RELATED"/>
    <property type="match status" value="1"/>
</dbReference>
<dbReference type="SUPFAM" id="SSF53850">
    <property type="entry name" value="Periplasmic binding protein-like II"/>
    <property type="match status" value="1"/>
</dbReference>
<feature type="chain" id="PRO_5009295721" evidence="5">
    <location>
        <begin position="24"/>
        <end position="340"/>
    </location>
</feature>
<dbReference type="InterPro" id="IPR001638">
    <property type="entry name" value="Solute-binding_3/MltF_N"/>
</dbReference>